<keyword evidence="4" id="KW-1185">Reference proteome</keyword>
<proteinExistence type="predicted"/>
<evidence type="ECO:0000259" key="2">
    <source>
        <dbReference type="Pfam" id="PF05170"/>
    </source>
</evidence>
<protein>
    <submittedName>
        <fullName evidence="3">AsmA family protein</fullName>
    </submittedName>
</protein>
<dbReference type="Proteomes" id="UP000487929">
    <property type="component" value="Unassembled WGS sequence"/>
</dbReference>
<evidence type="ECO:0000313" key="4">
    <source>
        <dbReference type="Proteomes" id="UP000487929"/>
    </source>
</evidence>
<organism evidence="3 4">
    <name type="scientific">Halomonas alimentaria</name>
    <dbReference type="NCBI Taxonomy" id="147248"/>
    <lineage>
        <taxon>Bacteria</taxon>
        <taxon>Pseudomonadati</taxon>
        <taxon>Pseudomonadota</taxon>
        <taxon>Gammaproteobacteria</taxon>
        <taxon>Oceanospirillales</taxon>
        <taxon>Halomonadaceae</taxon>
        <taxon>Halomonas</taxon>
    </lineage>
</organism>
<dbReference type="GO" id="GO:0090313">
    <property type="term" value="P:regulation of protein targeting to membrane"/>
    <property type="evidence" value="ECO:0007669"/>
    <property type="project" value="TreeGrafter"/>
</dbReference>
<dbReference type="PANTHER" id="PTHR30441:SF4">
    <property type="entry name" value="PROTEIN ASMA"/>
    <property type="match status" value="1"/>
</dbReference>
<comment type="caution">
    <text evidence="3">The sequence shown here is derived from an EMBL/GenBank/DDBJ whole genome shotgun (WGS) entry which is preliminary data.</text>
</comment>
<evidence type="ECO:0000313" key="3">
    <source>
        <dbReference type="EMBL" id="NAW32905.1"/>
    </source>
</evidence>
<dbReference type="EMBL" id="WUTT01000001">
    <property type="protein sequence ID" value="NAW32905.1"/>
    <property type="molecule type" value="Genomic_DNA"/>
</dbReference>
<dbReference type="OrthoDB" id="9766390at2"/>
<dbReference type="Pfam" id="PF05170">
    <property type="entry name" value="AsmA"/>
    <property type="match status" value="1"/>
</dbReference>
<feature type="domain" description="AsmA" evidence="2">
    <location>
        <begin position="1"/>
        <end position="656"/>
    </location>
</feature>
<evidence type="ECO:0000256" key="1">
    <source>
        <dbReference type="SAM" id="MobiDB-lite"/>
    </source>
</evidence>
<dbReference type="InterPro" id="IPR052894">
    <property type="entry name" value="AsmA-related"/>
</dbReference>
<sequence length="781" mass="84164">MKRLLSTLLAAIGILAVLAVGAVVYVTTFLDPEDLKPRLEEVVQERVGLTLSLEGPISWSFYPRLGVGVEQAEAWLPEQSAGEDPAFMAFRRAEVSLAFASLLRGEVAIDGMTLDGLRLNLARDEDGRGNWESLMERFAGGDDPSTPASASSAPVPGGGNGPSVAFNIASVEVKDGEVSYTDRAAGHSLRLKGLSVTGRNVNPRRSFPFTAGFQLLGHDTPAGVDDTVPRLASEVTMKGRLALALAERRYTLEDLSLATRNRLAGVESPQQLELSGQRLVVDMAARQLRLEPGTLKATLAHSALGDTPLSLAMEFALESDLAAGSARLRDLTLSGDHGLRLSGNLNLANLHEAPRYDGQLRLAPLSLRPWLERFDSLPATADPEALSDVALTTPLEGDLERVDLTGMTLVLDGSTFTGRLAAGLDGHRLETELQGDRLDLDAYLPASTGQAPDAAGLWLPGVGRAHAQDEEALLPVEWLRELALDARLSLSSLRLGGLDFRDVALRLEGRDGRQRLVSLESAFYEGSLAADGELDLSREPIAWRLAPRLERVRIDALLEALGEGEEPAPLRGRAFVEGELTTQGNAWPVMKRGLDGRLAARLDDGAILDVNVSRELCSAVASLQGEQTKREWEADTRFERAEATLSVRDGVVESDDIIVTLPGIDVGGEGTLDLTSERFDLRAAARVVDTADVACEVNPRLERLPLPVRCEGSLSGDSAEWCRFDREGFTAAIGEALREELGSRAGDEVEQRLEGALDKLEERVGEDAGRELRDALKGLFE</sequence>
<feature type="region of interest" description="Disordered" evidence="1">
    <location>
        <begin position="135"/>
        <end position="161"/>
    </location>
</feature>
<gene>
    <name evidence="3" type="ORF">GRB96_00475</name>
</gene>
<dbReference type="RefSeq" id="WP_161429953.1">
    <property type="nucleotide sequence ID" value="NZ_WUTT01000001.1"/>
</dbReference>
<dbReference type="AlphaFoldDB" id="A0A7X4W1X0"/>
<dbReference type="GO" id="GO:0005886">
    <property type="term" value="C:plasma membrane"/>
    <property type="evidence" value="ECO:0007669"/>
    <property type="project" value="TreeGrafter"/>
</dbReference>
<dbReference type="PANTHER" id="PTHR30441">
    <property type="entry name" value="DUF748 DOMAIN-CONTAINING PROTEIN"/>
    <property type="match status" value="1"/>
</dbReference>
<dbReference type="InterPro" id="IPR007844">
    <property type="entry name" value="AsmA"/>
</dbReference>
<reference evidence="3 4" key="1">
    <citation type="submission" date="2019-12" db="EMBL/GenBank/DDBJ databases">
        <title>Draft genome sequencing of Halomonas alimentaria DSM 15356.</title>
        <authorList>
            <person name="Pandiyan K."/>
            <person name="Kushwaha P."/>
            <person name="Gowdham M."/>
            <person name="Chakdar H."/>
            <person name="Singh A."/>
            <person name="Kumar M."/>
            <person name="Saxena A.K."/>
        </authorList>
    </citation>
    <scope>NUCLEOTIDE SEQUENCE [LARGE SCALE GENOMIC DNA]</scope>
    <source>
        <strain evidence="3 4">DSM 15356</strain>
    </source>
</reference>
<accession>A0A7X4W1X0</accession>
<name>A0A7X4W1X0_9GAMM</name>